<dbReference type="STRING" id="1001994.MY1_1766"/>
<organism evidence="1 2">
    <name type="scientific">Nitrosarchaeum koreense MY1</name>
    <dbReference type="NCBI Taxonomy" id="1001994"/>
    <lineage>
        <taxon>Archaea</taxon>
        <taxon>Nitrososphaerota</taxon>
        <taxon>Nitrososphaeria</taxon>
        <taxon>Nitrosopumilales</taxon>
        <taxon>Nitrosopumilaceae</taxon>
        <taxon>Nitrosarchaeum</taxon>
    </lineage>
</organism>
<accession>F9CZC3</accession>
<gene>
    <name evidence="1" type="ORF">MY1_1766</name>
</gene>
<dbReference type="AlphaFoldDB" id="F9CZC3"/>
<proteinExistence type="predicted"/>
<reference evidence="1 2" key="1">
    <citation type="journal article" date="2011" name="J. Bacteriol.">
        <title>Genome Sequence of an Ammonia-Oxidizing Soil Archaeon, "Candidatus Nitrosoarchaeum koreensis" MY1.</title>
        <authorList>
            <person name="Kim B.K."/>
            <person name="Jung M.Y."/>
            <person name="Yu D.S."/>
            <person name="Park S.J."/>
            <person name="Oh T.K."/>
            <person name="Rhee S.K."/>
            <person name="Kim J.F."/>
        </authorList>
    </citation>
    <scope>NUCLEOTIDE SEQUENCE [LARGE SCALE GENOMIC DNA]</scope>
    <source>
        <strain evidence="1 2">MY1</strain>
    </source>
</reference>
<comment type="caution">
    <text evidence="1">The sequence shown here is derived from an EMBL/GenBank/DDBJ whole genome shotgun (WGS) entry which is preliminary data.</text>
</comment>
<keyword evidence="2" id="KW-1185">Reference proteome</keyword>
<evidence type="ECO:0000313" key="2">
    <source>
        <dbReference type="Proteomes" id="UP000004440"/>
    </source>
</evidence>
<dbReference type="EMBL" id="AFPU01000001">
    <property type="protein sequence ID" value="EGP94512.1"/>
    <property type="molecule type" value="Genomic_DNA"/>
</dbReference>
<dbReference type="Proteomes" id="UP000004440">
    <property type="component" value="Unassembled WGS sequence"/>
</dbReference>
<sequence>MIFTISFLVSTPIYLDTIFADDKTIPDHNERDITYVAKFVCGSIVDGTGPLRPGHYNTDISITNKQLSPVSFFWTASVNDGIISHSTLITLDHQESTGFDCRDIKKVVGLENNTSHLGGFVFVTIPQNYDIANPNAVIQHSSESINLLDVQVFFTANALDTLPHEVALEKISFYILHDYTGKIPKQMIKTTLDVTLESKLNVIADTERKVKEILSLTYGISEDEFDDLEIRIKNVSIGVGSMIDDHAISLSIVKPQVYLQDTE</sequence>
<name>F9CZC3_9ARCH</name>
<protein>
    <submittedName>
        <fullName evidence="1">Uncharacterized protein</fullName>
    </submittedName>
</protein>
<evidence type="ECO:0000313" key="1">
    <source>
        <dbReference type="EMBL" id="EGP94512.1"/>
    </source>
</evidence>